<feature type="compositionally biased region" description="Basic residues" evidence="1">
    <location>
        <begin position="547"/>
        <end position="556"/>
    </location>
</feature>
<feature type="compositionally biased region" description="Basic and acidic residues" evidence="1">
    <location>
        <begin position="194"/>
        <end position="210"/>
    </location>
</feature>
<feature type="non-terminal residue" evidence="2">
    <location>
        <position position="1"/>
    </location>
</feature>
<feature type="compositionally biased region" description="Polar residues" evidence="1">
    <location>
        <begin position="466"/>
        <end position="482"/>
    </location>
</feature>
<dbReference type="AlphaFoldDB" id="A0A9W8J679"/>
<feature type="region of interest" description="Disordered" evidence="1">
    <location>
        <begin position="410"/>
        <end position="430"/>
    </location>
</feature>
<reference evidence="2" key="1">
    <citation type="submission" date="2022-06" db="EMBL/GenBank/DDBJ databases">
        <title>Genome Sequence of Candolleomyces eurysporus.</title>
        <authorList>
            <person name="Buettner E."/>
        </authorList>
    </citation>
    <scope>NUCLEOTIDE SEQUENCE</scope>
    <source>
        <strain evidence="2">VTCC 930004</strain>
    </source>
</reference>
<name>A0A9W8J679_9AGAR</name>
<evidence type="ECO:0000256" key="1">
    <source>
        <dbReference type="SAM" id="MobiDB-lite"/>
    </source>
</evidence>
<gene>
    <name evidence="2" type="ORF">H1R20_g8250</name>
</gene>
<protein>
    <submittedName>
        <fullName evidence="2">Uncharacterized protein</fullName>
    </submittedName>
</protein>
<organism evidence="2 3">
    <name type="scientific">Candolleomyces eurysporus</name>
    <dbReference type="NCBI Taxonomy" id="2828524"/>
    <lineage>
        <taxon>Eukaryota</taxon>
        <taxon>Fungi</taxon>
        <taxon>Dikarya</taxon>
        <taxon>Basidiomycota</taxon>
        <taxon>Agaricomycotina</taxon>
        <taxon>Agaricomycetes</taxon>
        <taxon>Agaricomycetidae</taxon>
        <taxon>Agaricales</taxon>
        <taxon>Agaricineae</taxon>
        <taxon>Psathyrellaceae</taxon>
        <taxon>Candolleomyces</taxon>
    </lineage>
</organism>
<feature type="compositionally biased region" description="Low complexity" evidence="1">
    <location>
        <begin position="12"/>
        <end position="22"/>
    </location>
</feature>
<dbReference type="EMBL" id="JANBPK010000919">
    <property type="protein sequence ID" value="KAJ2928907.1"/>
    <property type="molecule type" value="Genomic_DNA"/>
</dbReference>
<feature type="compositionally biased region" description="Acidic residues" evidence="1">
    <location>
        <begin position="516"/>
        <end position="527"/>
    </location>
</feature>
<evidence type="ECO:0000313" key="2">
    <source>
        <dbReference type="EMBL" id="KAJ2928907.1"/>
    </source>
</evidence>
<comment type="caution">
    <text evidence="2">The sequence shown here is derived from an EMBL/GenBank/DDBJ whole genome shotgun (WGS) entry which is preliminary data.</text>
</comment>
<keyword evidence="3" id="KW-1185">Reference proteome</keyword>
<sequence length="556" mass="61023">MSEASAPALAPSQSFSGLSSPSLVSKLTKRRLSTSSTLEFFAPAAKSFQPLPYTPNSLYGPAENRPKFMTRQARSHEALTLPGMDPLPTDPNVVFVHPPFTTFPNSHLYPEGLCYQVLADNPEWFLDCNDFIHQNNTNPQAIPYPPVLEPPRGWCPARKKDLKDRGSEGWPEGEEPRLRCTFCRRTYAGVNAKKENKQVKPREEPHDKLLNMEVAPQTNEDIVGHKSKFRTSLSEDKPRRDKKQGVIVIPPTASRSSSSEERQALPTDSSEVQTPPHSPLAEPSQLPDTQSNDETCEPPVVPAVPQSPYDSSATPSFRHSPPPLPSDQPWRFPSPSHPLHSQNRDVPLTMLAPPGSSPLTKGAFVGASPRSSPFSTPNVSRSSDLKTPSTFGFSVKSSSRPWFFKSRMGSPLEKHSKANGRYGSSPLSSILRETPARHKRTISALSDDLFSDSLLHSDPFAVLSSPWNRITSQSSPQKSTRSLGDDSPVLRTGPLPPDPGLGIGLLAPFSLPEEIPTPEDIDAELEEMEKSQKRKVAPSSALGSPPAKRRRLLLES</sequence>
<feature type="compositionally biased region" description="Polar residues" evidence="1">
    <location>
        <begin position="369"/>
        <end position="390"/>
    </location>
</feature>
<feature type="region of interest" description="Disordered" evidence="1">
    <location>
        <begin position="466"/>
        <end position="556"/>
    </location>
</feature>
<feature type="region of interest" description="Disordered" evidence="1">
    <location>
        <begin position="1"/>
        <end position="22"/>
    </location>
</feature>
<dbReference type="Proteomes" id="UP001140091">
    <property type="component" value="Unassembled WGS sequence"/>
</dbReference>
<dbReference type="OrthoDB" id="2333993at2759"/>
<proteinExistence type="predicted"/>
<feature type="compositionally biased region" description="Polar residues" evidence="1">
    <location>
        <begin position="308"/>
        <end position="317"/>
    </location>
</feature>
<evidence type="ECO:0000313" key="3">
    <source>
        <dbReference type="Proteomes" id="UP001140091"/>
    </source>
</evidence>
<feature type="region of interest" description="Disordered" evidence="1">
    <location>
        <begin position="194"/>
        <end position="390"/>
    </location>
</feature>
<accession>A0A9W8J679</accession>
<feature type="compositionally biased region" description="Polar residues" evidence="1">
    <location>
        <begin position="266"/>
        <end position="275"/>
    </location>
</feature>